<dbReference type="Gene3D" id="1.10.510.10">
    <property type="entry name" value="Transferase(Phosphotransferase) domain 1"/>
    <property type="match status" value="1"/>
</dbReference>
<dbReference type="RefSeq" id="XP_004027613.1">
    <property type="nucleotide sequence ID" value="XM_004027564.1"/>
</dbReference>
<keyword evidence="2 11" id="KW-0723">Serine/threonine-protein kinase</keyword>
<dbReference type="EMBL" id="GL984274">
    <property type="protein sequence ID" value="EGR28268.1"/>
    <property type="molecule type" value="Genomic_DNA"/>
</dbReference>
<evidence type="ECO:0000313" key="14">
    <source>
        <dbReference type="EMBL" id="EGR28268.1"/>
    </source>
</evidence>
<dbReference type="InterPro" id="IPR011009">
    <property type="entry name" value="Kinase-like_dom_sf"/>
</dbReference>
<evidence type="ECO:0000256" key="5">
    <source>
        <dbReference type="ARBA" id="ARBA00022777"/>
    </source>
</evidence>
<dbReference type="InterPro" id="IPR030616">
    <property type="entry name" value="Aur-like"/>
</dbReference>
<evidence type="ECO:0000259" key="13">
    <source>
        <dbReference type="PROSITE" id="PS50011"/>
    </source>
</evidence>
<keyword evidence="14" id="KW-0548">Nucleotidyltransferase</keyword>
<evidence type="ECO:0000256" key="4">
    <source>
        <dbReference type="ARBA" id="ARBA00022741"/>
    </source>
</evidence>
<evidence type="ECO:0000256" key="6">
    <source>
        <dbReference type="ARBA" id="ARBA00022840"/>
    </source>
</evidence>
<dbReference type="GO" id="GO:0003964">
    <property type="term" value="F:RNA-directed DNA polymerase activity"/>
    <property type="evidence" value="ECO:0007669"/>
    <property type="project" value="UniProtKB-EC"/>
</dbReference>
<dbReference type="PROSITE" id="PS50011">
    <property type="entry name" value="PROTEIN_KINASE_DOM"/>
    <property type="match status" value="1"/>
</dbReference>
<evidence type="ECO:0000256" key="10">
    <source>
        <dbReference type="PROSITE-ProRule" id="PRU10141"/>
    </source>
</evidence>
<dbReference type="FunFam" id="1.10.510.10:FF:000571">
    <property type="entry name" value="Maternal embryonic leucine zipper kinase"/>
    <property type="match status" value="1"/>
</dbReference>
<dbReference type="FunCoup" id="G0R2P0">
    <property type="interactions" value="47"/>
</dbReference>
<dbReference type="OMA" id="YMENESI"/>
<feature type="domain" description="Protein kinase" evidence="13">
    <location>
        <begin position="112"/>
        <end position="362"/>
    </location>
</feature>
<dbReference type="STRING" id="857967.G0R2P0"/>
<dbReference type="eggNOG" id="KOG0580">
    <property type="taxonomic scope" value="Eukaryota"/>
</dbReference>
<comment type="similarity">
    <text evidence="11">Belongs to the protein kinase superfamily.</text>
</comment>
<dbReference type="InterPro" id="IPR000719">
    <property type="entry name" value="Prot_kinase_dom"/>
</dbReference>
<dbReference type="InterPro" id="IPR008271">
    <property type="entry name" value="Ser/Thr_kinase_AS"/>
</dbReference>
<feature type="binding site" evidence="8">
    <location>
        <position position="122"/>
    </location>
    <ligand>
        <name>ATP</name>
        <dbReference type="ChEBI" id="CHEBI:30616"/>
    </ligand>
</feature>
<evidence type="ECO:0000256" key="11">
    <source>
        <dbReference type="RuleBase" id="RU000304"/>
    </source>
</evidence>
<feature type="binding site" evidence="10">
    <location>
        <position position="150"/>
    </location>
    <ligand>
        <name>ATP</name>
        <dbReference type="ChEBI" id="CHEBI:30616"/>
    </ligand>
</feature>
<keyword evidence="15" id="KW-1185">Reference proteome</keyword>
<dbReference type="PROSITE" id="PS00108">
    <property type="entry name" value="PROTEIN_KINASE_ST"/>
    <property type="match status" value="1"/>
</dbReference>
<feature type="active site" description="Proton acceptor" evidence="7">
    <location>
        <position position="237"/>
    </location>
</feature>
<dbReference type="PANTHER" id="PTHR24350">
    <property type="entry name" value="SERINE/THREONINE-PROTEIN KINASE IAL-RELATED"/>
    <property type="match status" value="1"/>
</dbReference>
<dbReference type="GO" id="GO:0005524">
    <property type="term" value="F:ATP binding"/>
    <property type="evidence" value="ECO:0007669"/>
    <property type="project" value="UniProtKB-UniRule"/>
</dbReference>
<feature type="region of interest" description="Disordered" evidence="12">
    <location>
        <begin position="1"/>
        <end position="42"/>
    </location>
</feature>
<evidence type="ECO:0000256" key="1">
    <source>
        <dbReference type="ARBA" id="ARBA00011245"/>
    </source>
</evidence>
<dbReference type="Pfam" id="PF00069">
    <property type="entry name" value="Pkinase"/>
    <property type="match status" value="1"/>
</dbReference>
<keyword evidence="6 8" id="KW-0067">ATP-binding</keyword>
<dbReference type="FunFam" id="3.30.200.20:FF:000042">
    <property type="entry name" value="Aurora kinase A"/>
    <property type="match status" value="1"/>
</dbReference>
<comment type="subunit">
    <text evidence="1">Monomer.</text>
</comment>
<dbReference type="GO" id="GO:0004687">
    <property type="term" value="F:myosin light chain kinase activity"/>
    <property type="evidence" value="ECO:0007669"/>
    <property type="project" value="UniProtKB-EC"/>
</dbReference>
<dbReference type="PROSITE" id="PS00107">
    <property type="entry name" value="PROTEIN_KINASE_ATP"/>
    <property type="match status" value="1"/>
</dbReference>
<proteinExistence type="inferred from homology"/>
<gene>
    <name evidence="14" type="ORF">IMG5_179970</name>
</gene>
<reference evidence="14 15" key="1">
    <citation type="submission" date="2011-07" db="EMBL/GenBank/DDBJ databases">
        <authorList>
            <person name="Coyne R."/>
            <person name="Brami D."/>
            <person name="Johnson J."/>
            <person name="Hostetler J."/>
            <person name="Hannick L."/>
            <person name="Clark T."/>
            <person name="Cassidy-Hanley D."/>
            <person name="Inman J."/>
        </authorList>
    </citation>
    <scope>NUCLEOTIDE SEQUENCE [LARGE SCALE GENOMIC DNA]</scope>
    <source>
        <strain evidence="14 15">G5</strain>
    </source>
</reference>
<dbReference type="SMART" id="SM00220">
    <property type="entry name" value="S_TKc"/>
    <property type="match status" value="1"/>
</dbReference>
<keyword evidence="3 14" id="KW-0808">Transferase</keyword>
<accession>G0R2P0</accession>
<protein>
    <submittedName>
        <fullName evidence="14">Protein kinase domain protein</fullName>
        <ecNumber evidence="14">2.7.11.18</ecNumber>
        <ecNumber evidence="14">2.7.7.49</ecNumber>
    </submittedName>
</protein>
<organism evidence="14 15">
    <name type="scientific">Ichthyophthirius multifiliis</name>
    <name type="common">White spot disease agent</name>
    <name type="synonym">Ich</name>
    <dbReference type="NCBI Taxonomy" id="5932"/>
    <lineage>
        <taxon>Eukaryota</taxon>
        <taxon>Sar</taxon>
        <taxon>Alveolata</taxon>
        <taxon>Ciliophora</taxon>
        <taxon>Intramacronucleata</taxon>
        <taxon>Oligohymenophorea</taxon>
        <taxon>Hymenostomatida</taxon>
        <taxon>Ophryoglenina</taxon>
        <taxon>Ichthyophthirius</taxon>
    </lineage>
</organism>
<evidence type="ECO:0000256" key="2">
    <source>
        <dbReference type="ARBA" id="ARBA00022527"/>
    </source>
</evidence>
<evidence type="ECO:0000256" key="7">
    <source>
        <dbReference type="PIRSR" id="PIRSR630616-1"/>
    </source>
</evidence>
<feature type="binding site" evidence="8">
    <location>
        <position position="254"/>
    </location>
    <ligand>
        <name>ATP</name>
        <dbReference type="ChEBI" id="CHEBI:30616"/>
    </ligand>
</feature>
<dbReference type="EC" id="2.7.11.18" evidence="14"/>
<sequence>MQRVNSVLQRSDKYLQENNKNKKTIKRDYSYNDSNDSKNQQPTHLISKFIQNNHIKKENKITNNSPQQNNKQNLNLINIFNSNKLNESIKSQECNNINNYNKNNNQNYLQNFAIVQKLGEGKFSEVYFAVEKYTNFLVCLKKIKIETIKKYGTEKEIGNEIKTQMYLTHPNIIQLYGFFIENNFLYLIQEFTEGKNLFTDQKQQQNKKYKEIQVANIIKQILETLNFMHQKNIIHRDIKPENIIINNEVVKICDFGYATFLNCKQNNLCGTLDYVSPEMIQGKDYDFSVDIWSIGILTFELLFGFVPFFEKGEEETFNKILNENVEFPGIVSFEAVSFIEGLLQKQPEKRMKIQNALKHLFIINNMSSRNIENKKNQLDFEDFKVF</sequence>
<dbReference type="EC" id="2.7.7.49" evidence="14"/>
<feature type="binding site" evidence="8">
    <location>
        <position position="141"/>
    </location>
    <ligand>
        <name>ATP</name>
        <dbReference type="ChEBI" id="CHEBI:30616"/>
    </ligand>
</feature>
<dbReference type="InterPro" id="IPR017441">
    <property type="entry name" value="Protein_kinase_ATP_BS"/>
</dbReference>
<evidence type="ECO:0000256" key="8">
    <source>
        <dbReference type="PIRSR" id="PIRSR630616-2"/>
    </source>
</evidence>
<dbReference type="InParanoid" id="G0R2P0"/>
<evidence type="ECO:0000256" key="3">
    <source>
        <dbReference type="ARBA" id="ARBA00022679"/>
    </source>
</evidence>
<evidence type="ECO:0000313" key="15">
    <source>
        <dbReference type="Proteomes" id="UP000008983"/>
    </source>
</evidence>
<dbReference type="SUPFAM" id="SSF56112">
    <property type="entry name" value="Protein kinase-like (PK-like)"/>
    <property type="match status" value="1"/>
</dbReference>
<evidence type="ECO:0000256" key="12">
    <source>
        <dbReference type="SAM" id="MobiDB-lite"/>
    </source>
</evidence>
<dbReference type="GeneID" id="14904343"/>
<dbReference type="AlphaFoldDB" id="G0R2P0"/>
<feature type="binding site" evidence="8">
    <location>
        <begin position="241"/>
        <end position="242"/>
    </location>
    <ligand>
        <name>ATP</name>
        <dbReference type="ChEBI" id="CHEBI:30616"/>
    </ligand>
</feature>
<name>G0R2P0_ICHMU</name>
<keyword evidence="5 14" id="KW-0418">Kinase</keyword>
<feature type="compositionally biased region" description="Polar residues" evidence="12">
    <location>
        <begin position="31"/>
        <end position="42"/>
    </location>
</feature>
<feature type="cross-link" description="Glycyl lysine isopeptide (Lys-Gly) (interchain with G-Cter in SUMO2)" evidence="9">
    <location>
        <position position="239"/>
    </location>
</feature>
<evidence type="ECO:0000256" key="9">
    <source>
        <dbReference type="PIRSR" id="PIRSR630616-3"/>
    </source>
</evidence>
<dbReference type="OrthoDB" id="345735at2759"/>
<dbReference type="Proteomes" id="UP000008983">
    <property type="component" value="Unassembled WGS sequence"/>
</dbReference>
<keyword evidence="4 8" id="KW-0547">Nucleotide-binding</keyword>